<keyword evidence="6 7" id="KW-0539">Nucleus</keyword>
<dbReference type="SMART" id="SM00251">
    <property type="entry name" value="SAM_PNT"/>
    <property type="match status" value="1"/>
</dbReference>
<keyword evidence="12" id="KW-1185">Reference proteome</keyword>
<dbReference type="Gene3D" id="1.10.150.50">
    <property type="entry name" value="Transcription Factor, Ets-1"/>
    <property type="match status" value="1"/>
</dbReference>
<feature type="region of interest" description="Disordered" evidence="8">
    <location>
        <begin position="68"/>
        <end position="107"/>
    </location>
</feature>
<evidence type="ECO:0000259" key="9">
    <source>
        <dbReference type="PROSITE" id="PS50061"/>
    </source>
</evidence>
<comment type="caution">
    <text evidence="11">The sequence shown here is derived from an EMBL/GenBank/DDBJ whole genome shotgun (WGS) entry which is preliminary data.</text>
</comment>
<feature type="domain" description="PNT" evidence="10">
    <location>
        <begin position="125"/>
        <end position="211"/>
    </location>
</feature>
<dbReference type="Proteomes" id="UP001274896">
    <property type="component" value="Unassembled WGS sequence"/>
</dbReference>
<dbReference type="InterPro" id="IPR000418">
    <property type="entry name" value="Ets_dom"/>
</dbReference>
<organism evidence="11 12">
    <name type="scientific">Hemibagrus guttatus</name>
    <dbReference type="NCBI Taxonomy" id="175788"/>
    <lineage>
        <taxon>Eukaryota</taxon>
        <taxon>Metazoa</taxon>
        <taxon>Chordata</taxon>
        <taxon>Craniata</taxon>
        <taxon>Vertebrata</taxon>
        <taxon>Euteleostomi</taxon>
        <taxon>Actinopterygii</taxon>
        <taxon>Neopterygii</taxon>
        <taxon>Teleostei</taxon>
        <taxon>Ostariophysi</taxon>
        <taxon>Siluriformes</taxon>
        <taxon>Bagridae</taxon>
        <taxon>Hemibagrus</taxon>
    </lineage>
</organism>
<dbReference type="AlphaFoldDB" id="A0AAE0QHW2"/>
<feature type="domain" description="ETS" evidence="9">
    <location>
        <begin position="257"/>
        <end position="337"/>
    </location>
</feature>
<dbReference type="SMART" id="SM00413">
    <property type="entry name" value="ETS"/>
    <property type="match status" value="1"/>
</dbReference>
<keyword evidence="4 7" id="KW-0238">DNA-binding</keyword>
<dbReference type="FunFam" id="1.10.10.10:FF:000039">
    <property type="entry name" value="Friend leukemia integration 1 transcription factor"/>
    <property type="match status" value="1"/>
</dbReference>
<dbReference type="InterPro" id="IPR046328">
    <property type="entry name" value="ETS_fam"/>
</dbReference>
<feature type="compositionally biased region" description="Gly residues" evidence="8">
    <location>
        <begin position="71"/>
        <end position="85"/>
    </location>
</feature>
<dbReference type="GO" id="GO:0030154">
    <property type="term" value="P:cell differentiation"/>
    <property type="evidence" value="ECO:0007669"/>
    <property type="project" value="TreeGrafter"/>
</dbReference>
<evidence type="ECO:0000256" key="7">
    <source>
        <dbReference type="RuleBase" id="RU004019"/>
    </source>
</evidence>
<evidence type="ECO:0000256" key="6">
    <source>
        <dbReference type="ARBA" id="ARBA00023242"/>
    </source>
</evidence>
<dbReference type="Pfam" id="PF00178">
    <property type="entry name" value="Ets"/>
    <property type="match status" value="1"/>
</dbReference>
<keyword evidence="3" id="KW-0805">Transcription regulation</keyword>
<dbReference type="PANTHER" id="PTHR11849:SF304">
    <property type="entry name" value="DNA-BINDING PROTEIN D-ETS-3"/>
    <property type="match status" value="1"/>
</dbReference>
<dbReference type="Pfam" id="PF02198">
    <property type="entry name" value="SAM_PNT"/>
    <property type="match status" value="1"/>
</dbReference>
<dbReference type="InterPro" id="IPR036388">
    <property type="entry name" value="WH-like_DNA-bd_sf"/>
</dbReference>
<comment type="similarity">
    <text evidence="2 7">Belongs to the ETS family.</text>
</comment>
<dbReference type="PROSITE" id="PS51433">
    <property type="entry name" value="PNT"/>
    <property type="match status" value="1"/>
</dbReference>
<evidence type="ECO:0000259" key="10">
    <source>
        <dbReference type="PROSITE" id="PS51433"/>
    </source>
</evidence>
<proteinExistence type="inferred from homology"/>
<evidence type="ECO:0000256" key="2">
    <source>
        <dbReference type="ARBA" id="ARBA00005562"/>
    </source>
</evidence>
<dbReference type="InterPro" id="IPR003118">
    <property type="entry name" value="Pointed_dom"/>
</dbReference>
<keyword evidence="5" id="KW-0804">Transcription</keyword>
<evidence type="ECO:0000256" key="3">
    <source>
        <dbReference type="ARBA" id="ARBA00023015"/>
    </source>
</evidence>
<accession>A0AAE0QHW2</accession>
<dbReference type="GO" id="GO:0043565">
    <property type="term" value="F:sequence-specific DNA binding"/>
    <property type="evidence" value="ECO:0007669"/>
    <property type="project" value="InterPro"/>
</dbReference>
<gene>
    <name evidence="11" type="ORF">QTP70_002923</name>
</gene>
<dbReference type="PROSITE" id="PS00345">
    <property type="entry name" value="ETS_DOMAIN_1"/>
    <property type="match status" value="1"/>
</dbReference>
<dbReference type="FunFam" id="1.10.150.50:FF:000010">
    <property type="entry name" value="Fli-1 proto-oncogene, ETS transcription factor"/>
    <property type="match status" value="1"/>
</dbReference>
<dbReference type="PROSITE" id="PS50061">
    <property type="entry name" value="ETS_DOMAIN_3"/>
    <property type="match status" value="1"/>
</dbReference>
<evidence type="ECO:0000256" key="5">
    <source>
        <dbReference type="ARBA" id="ARBA00023163"/>
    </source>
</evidence>
<dbReference type="EMBL" id="JAUCMX010000015">
    <property type="protein sequence ID" value="KAK3521273.1"/>
    <property type="molecule type" value="Genomic_DNA"/>
</dbReference>
<evidence type="ECO:0000256" key="4">
    <source>
        <dbReference type="ARBA" id="ARBA00023125"/>
    </source>
</evidence>
<evidence type="ECO:0000256" key="8">
    <source>
        <dbReference type="SAM" id="MobiDB-lite"/>
    </source>
</evidence>
<reference evidence="11" key="1">
    <citation type="submission" date="2023-06" db="EMBL/GenBank/DDBJ databases">
        <title>Male Hemibagrus guttatus genome.</title>
        <authorList>
            <person name="Bian C."/>
        </authorList>
    </citation>
    <scope>NUCLEOTIDE SEQUENCE</scope>
    <source>
        <strain evidence="11">Male_cb2023</strain>
        <tissue evidence="11">Muscle</tissue>
    </source>
</reference>
<evidence type="ECO:0000256" key="1">
    <source>
        <dbReference type="ARBA" id="ARBA00004123"/>
    </source>
</evidence>
<evidence type="ECO:0000313" key="12">
    <source>
        <dbReference type="Proteomes" id="UP001274896"/>
    </source>
</evidence>
<dbReference type="PRINTS" id="PR00454">
    <property type="entry name" value="ETSDOMAIN"/>
</dbReference>
<dbReference type="SUPFAM" id="SSF47769">
    <property type="entry name" value="SAM/Pointed domain"/>
    <property type="match status" value="1"/>
</dbReference>
<dbReference type="PROSITE" id="PS00346">
    <property type="entry name" value="ETS_DOMAIN_2"/>
    <property type="match status" value="1"/>
</dbReference>
<protein>
    <recommendedName>
        <fullName evidence="13">Transcriptional regulator ERG</fullName>
    </recommendedName>
</protein>
<sequence>MSNLLQEALSVVSEDQSLFECVYSVAQQAKPDMTASAVSEYGQSKLSPRATQQDWLTSPSGRVTIKMECSNGGGSGATGGGGGRVGQVNGSRSSPDDCSVGKGKMASGGDGAPMTYSSYMEDKHAAPPNMTTNERRVIVPADPTLWTPDHVRQWLEWAVREYGLLEVDISLFHNIDGKELCKMSKEDFQRLTPSYNADILLSHLHYLRERGASFIFPNTPAYPPDTPRAPARPVSQSSPAIVTKTEEQRPQLGSGQIQLWQFLLELLSDSANSSCITWEGTNGEFKMTDPDEVARRWGERKSKPNMNYDKLSRALRYYYDKNIMTKVHGKRYAYKFDFHGIAQALQPHPPESAMYKYPSDLPYVSSYHPHTQKMNFVSPHPQALPVTSSGFFGAPNPYWNSPAAGIYPSPRHPATHMPPHLGTYY</sequence>
<dbReference type="InterPro" id="IPR013761">
    <property type="entry name" value="SAM/pointed_sf"/>
</dbReference>
<dbReference type="SUPFAM" id="SSF46785">
    <property type="entry name" value="Winged helix' DNA-binding domain"/>
    <property type="match status" value="1"/>
</dbReference>
<dbReference type="GO" id="GO:0000981">
    <property type="term" value="F:DNA-binding transcription factor activity, RNA polymerase II-specific"/>
    <property type="evidence" value="ECO:0007669"/>
    <property type="project" value="TreeGrafter"/>
</dbReference>
<comment type="subcellular location">
    <subcellularLocation>
        <location evidence="1 7">Nucleus</location>
    </subcellularLocation>
</comment>
<name>A0AAE0QHW2_9TELE</name>
<dbReference type="InterPro" id="IPR036390">
    <property type="entry name" value="WH_DNA-bd_sf"/>
</dbReference>
<evidence type="ECO:0008006" key="13">
    <source>
        <dbReference type="Google" id="ProtNLM"/>
    </source>
</evidence>
<evidence type="ECO:0000313" key="11">
    <source>
        <dbReference type="EMBL" id="KAK3521273.1"/>
    </source>
</evidence>
<dbReference type="GO" id="GO:0005634">
    <property type="term" value="C:nucleus"/>
    <property type="evidence" value="ECO:0007669"/>
    <property type="project" value="UniProtKB-SubCell"/>
</dbReference>
<dbReference type="Gene3D" id="1.10.10.10">
    <property type="entry name" value="Winged helix-like DNA-binding domain superfamily/Winged helix DNA-binding domain"/>
    <property type="match status" value="1"/>
</dbReference>
<dbReference type="PANTHER" id="PTHR11849">
    <property type="entry name" value="ETS"/>
    <property type="match status" value="1"/>
</dbReference>